<comment type="caution">
    <text evidence="12">The sequence shown here is derived from an EMBL/GenBank/DDBJ whole genome shotgun (WGS) entry which is preliminary data.</text>
</comment>
<protein>
    <submittedName>
        <fullName evidence="12">Do family serine endopeptidase</fullName>
    </submittedName>
</protein>
<dbReference type="InterPro" id="IPR001940">
    <property type="entry name" value="Peptidase_S1C"/>
</dbReference>
<evidence type="ECO:0000256" key="1">
    <source>
        <dbReference type="ARBA" id="ARBA00004418"/>
    </source>
</evidence>
<dbReference type="Pfam" id="PF13180">
    <property type="entry name" value="PDZ_2"/>
    <property type="match status" value="1"/>
</dbReference>
<feature type="binding site" evidence="10">
    <location>
        <begin position="211"/>
        <end position="213"/>
    </location>
    <ligand>
        <name>substrate</name>
    </ligand>
</feature>
<dbReference type="SUPFAM" id="SSF50494">
    <property type="entry name" value="Trypsin-like serine proteases"/>
    <property type="match status" value="1"/>
</dbReference>
<dbReference type="AlphaFoldDB" id="A0A839HIF9"/>
<feature type="domain" description="PDZ" evidence="11">
    <location>
        <begin position="257"/>
        <end position="348"/>
    </location>
</feature>
<dbReference type="GO" id="GO:0042597">
    <property type="term" value="C:periplasmic space"/>
    <property type="evidence" value="ECO:0007669"/>
    <property type="project" value="UniProtKB-SubCell"/>
</dbReference>
<dbReference type="Gene3D" id="2.30.42.10">
    <property type="match status" value="2"/>
</dbReference>
<dbReference type="PANTHER" id="PTHR22939">
    <property type="entry name" value="SERINE PROTEASE FAMILY S1C HTRA-RELATED"/>
    <property type="match status" value="1"/>
</dbReference>
<dbReference type="Pfam" id="PF13365">
    <property type="entry name" value="Trypsin_2"/>
    <property type="match status" value="1"/>
</dbReference>
<keyword evidence="4" id="KW-0732">Signal</keyword>
<dbReference type="EMBL" id="JABVCQ010000024">
    <property type="protein sequence ID" value="MBB1126708.1"/>
    <property type="molecule type" value="Genomic_DNA"/>
</dbReference>
<dbReference type="PANTHER" id="PTHR22939:SF129">
    <property type="entry name" value="SERINE PROTEASE HTRA2, MITOCHONDRIAL"/>
    <property type="match status" value="1"/>
</dbReference>
<evidence type="ECO:0000256" key="5">
    <source>
        <dbReference type="ARBA" id="ARBA00022737"/>
    </source>
</evidence>
<evidence type="ECO:0000313" key="13">
    <source>
        <dbReference type="Proteomes" id="UP000548632"/>
    </source>
</evidence>
<keyword evidence="8" id="KW-0720">Serine protease</keyword>
<dbReference type="InterPro" id="IPR001478">
    <property type="entry name" value="PDZ"/>
</dbReference>
<name>A0A839HIF9_9GAMM</name>
<evidence type="ECO:0000256" key="6">
    <source>
        <dbReference type="ARBA" id="ARBA00022764"/>
    </source>
</evidence>
<dbReference type="Gene3D" id="2.40.10.120">
    <property type="match status" value="1"/>
</dbReference>
<accession>A0A839HIF9</accession>
<gene>
    <name evidence="12" type="ORF">HUK38_10770</name>
</gene>
<keyword evidence="13" id="KW-1185">Reference proteome</keyword>
<dbReference type="PRINTS" id="PR00834">
    <property type="entry name" value="PROTEASES2C"/>
</dbReference>
<evidence type="ECO:0000256" key="9">
    <source>
        <dbReference type="PIRSR" id="PIRSR611782-1"/>
    </source>
</evidence>
<evidence type="ECO:0000259" key="11">
    <source>
        <dbReference type="PROSITE" id="PS50106"/>
    </source>
</evidence>
<dbReference type="PROSITE" id="PS50106">
    <property type="entry name" value="PDZ"/>
    <property type="match status" value="1"/>
</dbReference>
<feature type="binding site" evidence="10">
    <location>
        <position position="139"/>
    </location>
    <ligand>
        <name>substrate</name>
    </ligand>
</feature>
<proteinExistence type="inferred from homology"/>
<evidence type="ECO:0000256" key="4">
    <source>
        <dbReference type="ARBA" id="ARBA00022729"/>
    </source>
</evidence>
<evidence type="ECO:0000256" key="8">
    <source>
        <dbReference type="ARBA" id="ARBA00022825"/>
    </source>
</evidence>
<dbReference type="Pfam" id="PF17820">
    <property type="entry name" value="PDZ_6"/>
    <property type="match status" value="1"/>
</dbReference>
<feature type="binding site" evidence="10">
    <location>
        <position position="109"/>
    </location>
    <ligand>
        <name>substrate</name>
    </ligand>
</feature>
<dbReference type="InterPro" id="IPR041489">
    <property type="entry name" value="PDZ_6"/>
</dbReference>
<feature type="active site" description="Charge relay system" evidence="9">
    <location>
        <position position="139"/>
    </location>
</feature>
<dbReference type="Proteomes" id="UP000548632">
    <property type="component" value="Unassembled WGS sequence"/>
</dbReference>
<organism evidence="12 13">
    <name type="scientific">Thiospirillum jenense</name>
    <dbReference type="NCBI Taxonomy" id="1653858"/>
    <lineage>
        <taxon>Bacteria</taxon>
        <taxon>Pseudomonadati</taxon>
        <taxon>Pseudomonadota</taxon>
        <taxon>Gammaproteobacteria</taxon>
        <taxon>Chromatiales</taxon>
        <taxon>Chromatiaceae</taxon>
        <taxon>Thiospirillum</taxon>
    </lineage>
</organism>
<evidence type="ECO:0000256" key="7">
    <source>
        <dbReference type="ARBA" id="ARBA00022801"/>
    </source>
</evidence>
<feature type="active site" description="Charge relay system" evidence="9">
    <location>
        <position position="213"/>
    </location>
</feature>
<keyword evidence="7" id="KW-0378">Hydrolase</keyword>
<dbReference type="SMART" id="SM00228">
    <property type="entry name" value="PDZ"/>
    <property type="match status" value="2"/>
</dbReference>
<dbReference type="NCBIfam" id="TIGR02037">
    <property type="entry name" value="degP_htrA_DO"/>
    <property type="match status" value="1"/>
</dbReference>
<dbReference type="InterPro" id="IPR011782">
    <property type="entry name" value="Pept_S1C_Do"/>
</dbReference>
<dbReference type="InterPro" id="IPR036034">
    <property type="entry name" value="PDZ_sf"/>
</dbReference>
<dbReference type="FunFam" id="2.40.10.10:FF:000001">
    <property type="entry name" value="Periplasmic serine protease DegS"/>
    <property type="match status" value="1"/>
</dbReference>
<sequence>MRLFTLLLQGSIFIALSWSNVIHAVSLPTQVNGETLPSLAPMLKRIMPAVVNIATMTTIATTEHPLLSDPFFRRFFSIPEQQPREPQAQSLGSGVIIDAKRGVVLTNQHVVRHADKILITLHDGRTFTAQLTGADPETDIAVLTIGENNLTAVPLANSDRLEVGDFVVAIGSPFGLAQTVTSGIISALGRTGLGIEGYENFIQTDASINPGNSGGPLVNLRGELVGINTAILAPGGGNVGIGFAIPTNMVMTIANQLLAHGDVRRGHFGISVQDINHEIIQALSLDIQHGALVSSIAPDSAAKIAGLQLGDVIIRINDTAITSAADLRNRLGLLRAGSSFQLEFIRNQRTQRVQATLIDPYRDFIVGERIASTFEGALLGEVIRQSLHGHTRVVSVGPVRIDSPAWHSGLRPDDLILKINRQTINSLKALQQVILHSDTVFSLQVLRDNQLIFLSRQ</sequence>
<keyword evidence="5" id="KW-0677">Repeat</keyword>
<keyword evidence="6" id="KW-0574">Periplasm</keyword>
<evidence type="ECO:0000313" key="12">
    <source>
        <dbReference type="EMBL" id="MBB1126708.1"/>
    </source>
</evidence>
<comment type="similarity">
    <text evidence="2">Belongs to the peptidase S1C family.</text>
</comment>
<comment type="subcellular location">
    <subcellularLocation>
        <location evidence="1">Periplasm</location>
    </subcellularLocation>
</comment>
<reference evidence="12 13" key="1">
    <citation type="journal article" date="2020" name="Arch. Microbiol.">
        <title>The genome sequence of the giant phototrophic gammaproteobacterium Thiospirillum jenense gives insight into its physiological properties and phylogenetic relationships.</title>
        <authorList>
            <person name="Imhoff J.F."/>
            <person name="Meyer T.E."/>
            <person name="Kyndt J.A."/>
        </authorList>
    </citation>
    <scope>NUCLEOTIDE SEQUENCE [LARGE SCALE GENOMIC DNA]</scope>
    <source>
        <strain evidence="12 13">DSM 216</strain>
    </source>
</reference>
<dbReference type="GO" id="GO:0006515">
    <property type="term" value="P:protein quality control for misfolded or incompletely synthesized proteins"/>
    <property type="evidence" value="ECO:0007669"/>
    <property type="project" value="TreeGrafter"/>
</dbReference>
<dbReference type="InterPro" id="IPR009003">
    <property type="entry name" value="Peptidase_S1_PA"/>
</dbReference>
<feature type="binding site" evidence="10">
    <location>
        <begin position="229"/>
        <end position="233"/>
    </location>
    <ligand>
        <name>substrate</name>
    </ligand>
</feature>
<dbReference type="SUPFAM" id="SSF50156">
    <property type="entry name" value="PDZ domain-like"/>
    <property type="match status" value="2"/>
</dbReference>
<evidence type="ECO:0000256" key="2">
    <source>
        <dbReference type="ARBA" id="ARBA00010541"/>
    </source>
</evidence>
<evidence type="ECO:0000256" key="3">
    <source>
        <dbReference type="ARBA" id="ARBA00022670"/>
    </source>
</evidence>
<evidence type="ECO:0000256" key="10">
    <source>
        <dbReference type="PIRSR" id="PIRSR611782-2"/>
    </source>
</evidence>
<keyword evidence="3" id="KW-0645">Protease</keyword>
<dbReference type="GO" id="GO:0004252">
    <property type="term" value="F:serine-type endopeptidase activity"/>
    <property type="evidence" value="ECO:0007669"/>
    <property type="project" value="InterPro"/>
</dbReference>
<feature type="active site" description="Charge relay system" evidence="9">
    <location>
        <position position="109"/>
    </location>
</feature>